<evidence type="ECO:0000313" key="2">
    <source>
        <dbReference type="Proteomes" id="UP000053841"/>
    </source>
</evidence>
<dbReference type="EMBL" id="KI965123">
    <property type="protein sequence ID" value="EUC26802.1"/>
    <property type="molecule type" value="Genomic_DNA"/>
</dbReference>
<proteinExistence type="predicted"/>
<keyword evidence="2" id="KW-1185">Reference proteome</keyword>
<dbReference type="KEGG" id="bze:COCCADRAFT_10418"/>
<name>W6XIA0_COCC2</name>
<evidence type="ECO:0000313" key="1">
    <source>
        <dbReference type="EMBL" id="EUC26802.1"/>
    </source>
</evidence>
<sequence length="70" mass="7907">MTRGIHAPPQQDAGGRGHLQVRSHGLELLGKYYTFFSICLTAIDSVCDDPFLLRSYHYEHSLENLSADKE</sequence>
<dbReference type="AlphaFoldDB" id="W6XIA0"/>
<dbReference type="HOGENOM" id="CLU_2757426_0_0_1"/>
<dbReference type="Proteomes" id="UP000053841">
    <property type="component" value="Unassembled WGS sequence"/>
</dbReference>
<protein>
    <submittedName>
        <fullName evidence="1">Uncharacterized protein</fullName>
    </submittedName>
</protein>
<gene>
    <name evidence="1" type="ORF">COCCADRAFT_10418</name>
</gene>
<accession>W6XIA0</accession>
<dbReference type="GeneID" id="19142927"/>
<organism evidence="1 2">
    <name type="scientific">Cochliobolus carbonum (strain 26-R-13)</name>
    <name type="common">Maize leaf spot fungus</name>
    <name type="synonym">Bipolaris zeicola</name>
    <dbReference type="NCBI Taxonomy" id="930089"/>
    <lineage>
        <taxon>Eukaryota</taxon>
        <taxon>Fungi</taxon>
        <taxon>Dikarya</taxon>
        <taxon>Ascomycota</taxon>
        <taxon>Pezizomycotina</taxon>
        <taxon>Dothideomycetes</taxon>
        <taxon>Pleosporomycetidae</taxon>
        <taxon>Pleosporales</taxon>
        <taxon>Pleosporineae</taxon>
        <taxon>Pleosporaceae</taxon>
        <taxon>Bipolaris</taxon>
    </lineage>
</organism>
<dbReference type="RefSeq" id="XP_007718891.1">
    <property type="nucleotide sequence ID" value="XM_007720701.1"/>
</dbReference>
<reference evidence="1 2" key="1">
    <citation type="journal article" date="2013" name="PLoS Genet.">
        <title>Comparative genome structure, secondary metabolite, and effector coding capacity across Cochliobolus pathogens.</title>
        <authorList>
            <person name="Condon B.J."/>
            <person name="Leng Y."/>
            <person name="Wu D."/>
            <person name="Bushley K.E."/>
            <person name="Ohm R.A."/>
            <person name="Otillar R."/>
            <person name="Martin J."/>
            <person name="Schackwitz W."/>
            <person name="Grimwood J."/>
            <person name="MohdZainudin N."/>
            <person name="Xue C."/>
            <person name="Wang R."/>
            <person name="Manning V.A."/>
            <person name="Dhillon B."/>
            <person name="Tu Z.J."/>
            <person name="Steffenson B.J."/>
            <person name="Salamov A."/>
            <person name="Sun H."/>
            <person name="Lowry S."/>
            <person name="LaButti K."/>
            <person name="Han J."/>
            <person name="Copeland A."/>
            <person name="Lindquist E."/>
            <person name="Barry K."/>
            <person name="Schmutz J."/>
            <person name="Baker S.E."/>
            <person name="Ciuffetti L.M."/>
            <person name="Grigoriev I.V."/>
            <person name="Zhong S."/>
            <person name="Turgeon B.G."/>
        </authorList>
    </citation>
    <scope>NUCLEOTIDE SEQUENCE [LARGE SCALE GENOMIC DNA]</scope>
    <source>
        <strain evidence="1 2">26-R-13</strain>
    </source>
</reference>